<gene>
    <name evidence="3" type="ORF">BECKTUN1418E_GA0071001_10832</name>
    <name evidence="2" type="ORF">BECKTUN1418F_GA0071002_10852</name>
</gene>
<proteinExistence type="predicted"/>
<name>A0A450ZRG0_9GAMM</name>
<accession>A0A450ZRG0</accession>
<evidence type="ECO:0000313" key="2">
    <source>
        <dbReference type="EMBL" id="VFK56334.1"/>
    </source>
</evidence>
<protein>
    <submittedName>
        <fullName evidence="2">Uncharacterized protein</fullName>
    </submittedName>
</protein>
<sequence length="558" mass="64528">MGRRDWKHKTERVSKTINQIVSDGKVYIRTKLGNNTLVFSDSSLDDTKLRKDISRIYSGGPIDEYETDAITFQDELTYYALQKYRMFPIFSSPIVGEDSSTVPPSEKRPLSGSKYWILAQGSGAHSDKILQSEEILKQIEGLPDELADEAIHQIKEVSDANAKSMRLVRQFSEQYEKDIEPIHNEIEILRQKISKNTTKIKGMIQKQDSDVGLFSFDRLTGKALRLSKTDFLKKRDLQIATLLQKIEGQLDTYKNEQFIIRTLRSEQRFSNKISKRKMFIFATQSMFVQRDLARDVPSKLLKTAMERLKSRKDRLVAYEHSVIKDGKLVHKNAATYYDSGHVTRFYMPPPILSFHKGLSGSTMSRMSLLVALEVEFNKHDAVGHKPSPSPPKITPNHHEPFEERKVEPFRWYKPLKSENITRDDHEPLRKKALPEKKEPLEEKKKPTEFRDVERGLTWYIDSHDIICGSSFKEVREALKPGFTIPSLGQLRDLKALLASDALGERKKRVEFLLEPDVKLWTDSVKRISRKRLMFELESGSKKYHRETKIGCLVGVRRQ</sequence>
<reference evidence="2" key="1">
    <citation type="submission" date="2019-02" db="EMBL/GenBank/DDBJ databases">
        <authorList>
            <person name="Gruber-Vodicka R. H."/>
            <person name="Seah K. B. B."/>
        </authorList>
    </citation>
    <scope>NUCLEOTIDE SEQUENCE</scope>
    <source>
        <strain evidence="3">BECK_BY2</strain>
        <strain evidence="2">BECK_BY3</strain>
    </source>
</reference>
<evidence type="ECO:0000256" key="1">
    <source>
        <dbReference type="SAM" id="MobiDB-lite"/>
    </source>
</evidence>
<dbReference type="AlphaFoldDB" id="A0A450ZRG0"/>
<organism evidence="2">
    <name type="scientific">Candidatus Kentrum sp. TUN</name>
    <dbReference type="NCBI Taxonomy" id="2126343"/>
    <lineage>
        <taxon>Bacteria</taxon>
        <taxon>Pseudomonadati</taxon>
        <taxon>Pseudomonadota</taxon>
        <taxon>Gammaproteobacteria</taxon>
        <taxon>Candidatus Kentrum</taxon>
    </lineage>
</organism>
<dbReference type="EMBL" id="CAADFV010000083">
    <property type="protein sequence ID" value="VFK62592.1"/>
    <property type="molecule type" value="Genomic_DNA"/>
</dbReference>
<feature type="region of interest" description="Disordered" evidence="1">
    <location>
        <begin position="381"/>
        <end position="400"/>
    </location>
</feature>
<evidence type="ECO:0000313" key="3">
    <source>
        <dbReference type="EMBL" id="VFK62592.1"/>
    </source>
</evidence>
<feature type="region of interest" description="Disordered" evidence="1">
    <location>
        <begin position="422"/>
        <end position="444"/>
    </location>
</feature>
<dbReference type="EMBL" id="CAADFY010000085">
    <property type="protein sequence ID" value="VFK56334.1"/>
    <property type="molecule type" value="Genomic_DNA"/>
</dbReference>